<accession>A0ABU1JP24</accession>
<protein>
    <submittedName>
        <fullName evidence="1">Uncharacterized protein</fullName>
    </submittedName>
</protein>
<proteinExistence type="predicted"/>
<name>A0ABU1JP24_9PROT</name>
<dbReference type="EMBL" id="JAVDPW010000004">
    <property type="protein sequence ID" value="MDR6290372.1"/>
    <property type="molecule type" value="Genomic_DNA"/>
</dbReference>
<comment type="caution">
    <text evidence="1">The sequence shown here is derived from an EMBL/GenBank/DDBJ whole genome shotgun (WGS) entry which is preliminary data.</text>
</comment>
<sequence>MHARFRPSKVTAFVAMLGDEMNRREFLDSSIPVAAA</sequence>
<gene>
    <name evidence="1" type="ORF">E9232_002893</name>
</gene>
<organism evidence="1 2">
    <name type="scientific">Inquilinus ginsengisoli</name>
    <dbReference type="NCBI Taxonomy" id="363840"/>
    <lineage>
        <taxon>Bacteria</taxon>
        <taxon>Pseudomonadati</taxon>
        <taxon>Pseudomonadota</taxon>
        <taxon>Alphaproteobacteria</taxon>
        <taxon>Rhodospirillales</taxon>
        <taxon>Rhodospirillaceae</taxon>
        <taxon>Inquilinus</taxon>
    </lineage>
</organism>
<dbReference type="Proteomes" id="UP001262410">
    <property type="component" value="Unassembled WGS sequence"/>
</dbReference>
<evidence type="ECO:0000313" key="2">
    <source>
        <dbReference type="Proteomes" id="UP001262410"/>
    </source>
</evidence>
<keyword evidence="2" id="KW-1185">Reference proteome</keyword>
<evidence type="ECO:0000313" key="1">
    <source>
        <dbReference type="EMBL" id="MDR6290372.1"/>
    </source>
</evidence>
<reference evidence="1 2" key="1">
    <citation type="submission" date="2023-07" db="EMBL/GenBank/DDBJ databases">
        <title>Sorghum-associated microbial communities from plants grown in Nebraska, USA.</title>
        <authorList>
            <person name="Schachtman D."/>
        </authorList>
    </citation>
    <scope>NUCLEOTIDE SEQUENCE [LARGE SCALE GENOMIC DNA]</scope>
    <source>
        <strain evidence="1 2">584</strain>
    </source>
</reference>